<sequence length="65" mass="7108">MDSEPSLPPLRVTTVPTARVLWVWNRDRETSGRPALQTNERVTLAAAVNVVVRIAVDPTEIAGDV</sequence>
<dbReference type="EMBL" id="BMCI01000002">
    <property type="protein sequence ID" value="GGC52403.1"/>
    <property type="molecule type" value="Genomic_DNA"/>
</dbReference>
<dbReference type="AlphaFoldDB" id="A0A830DUP3"/>
<evidence type="ECO:0000313" key="1">
    <source>
        <dbReference type="EMBL" id="GGC52403.1"/>
    </source>
</evidence>
<dbReference type="Proteomes" id="UP000646833">
    <property type="component" value="Unassembled WGS sequence"/>
</dbReference>
<protein>
    <submittedName>
        <fullName evidence="1">Uncharacterized protein</fullName>
    </submittedName>
</protein>
<reference evidence="1" key="1">
    <citation type="journal article" date="2014" name="Int. J. Syst. Evol. Microbiol.">
        <title>Complete genome sequence of Corynebacterium casei LMG S-19264T (=DSM 44701T), isolated from a smear-ripened cheese.</title>
        <authorList>
            <consortium name="US DOE Joint Genome Institute (JGI-PGF)"/>
            <person name="Walter F."/>
            <person name="Albersmeier A."/>
            <person name="Kalinowski J."/>
            <person name="Ruckert C."/>
        </authorList>
    </citation>
    <scope>NUCLEOTIDE SEQUENCE</scope>
    <source>
        <strain evidence="1">CCM 7217</strain>
    </source>
</reference>
<organism evidence="1 2">
    <name type="scientific">Haloferax sulfurifontis</name>
    <dbReference type="NCBI Taxonomy" id="255616"/>
    <lineage>
        <taxon>Archaea</taxon>
        <taxon>Methanobacteriati</taxon>
        <taxon>Methanobacteriota</taxon>
        <taxon>Stenosarchaea group</taxon>
        <taxon>Halobacteria</taxon>
        <taxon>Halobacteriales</taxon>
        <taxon>Haloferacaceae</taxon>
        <taxon>Haloferax</taxon>
    </lineage>
</organism>
<gene>
    <name evidence="1" type="ORF">GCM10007209_12600</name>
</gene>
<comment type="caution">
    <text evidence="1">The sequence shown here is derived from an EMBL/GenBank/DDBJ whole genome shotgun (WGS) entry which is preliminary data.</text>
</comment>
<accession>A0A830DUP3</accession>
<evidence type="ECO:0000313" key="2">
    <source>
        <dbReference type="Proteomes" id="UP000646833"/>
    </source>
</evidence>
<name>A0A830DUP3_9EURY</name>
<proteinExistence type="predicted"/>
<reference evidence="1" key="2">
    <citation type="submission" date="2020-09" db="EMBL/GenBank/DDBJ databases">
        <authorList>
            <person name="Sun Q."/>
            <person name="Sedlacek I."/>
        </authorList>
    </citation>
    <scope>NUCLEOTIDE SEQUENCE</scope>
    <source>
        <strain evidence="1">CCM 7217</strain>
    </source>
</reference>